<protein>
    <submittedName>
        <fullName evidence="2">Uncharacterized protein</fullName>
    </submittedName>
</protein>
<evidence type="ECO:0000313" key="2">
    <source>
        <dbReference type="EMBL" id="GAA0574489.1"/>
    </source>
</evidence>
<gene>
    <name evidence="2" type="ORF">GCM10009416_11490</name>
</gene>
<dbReference type="PROSITE" id="PS51257">
    <property type="entry name" value="PROKAR_LIPOPROTEIN"/>
    <property type="match status" value="1"/>
</dbReference>
<dbReference type="Proteomes" id="UP001501588">
    <property type="component" value="Unassembled WGS sequence"/>
</dbReference>
<proteinExistence type="predicted"/>
<sequence>MRRRLLTPDLQGGFWVLAAVLLACSFPASGQERRGERTASWYADRPAVLRDITEACRDDPGRLRNSPDCINAAQARVIVAERMARASAGTPRNEHERNRGNMLPPTSREYWTTRPQERAQQIAQCNRAPVERMPPTSLMPRICAAARSGS</sequence>
<dbReference type="RefSeq" id="WP_343894218.1">
    <property type="nucleotide sequence ID" value="NZ_BAAAFZ010000009.1"/>
</dbReference>
<name>A0ABN1EV86_9PROT</name>
<accession>A0ABN1EV86</accession>
<evidence type="ECO:0000313" key="3">
    <source>
        <dbReference type="Proteomes" id="UP001501588"/>
    </source>
</evidence>
<dbReference type="NCBIfam" id="NF033894">
    <property type="entry name" value="Eex_IncN"/>
    <property type="match status" value="1"/>
</dbReference>
<keyword evidence="3" id="KW-1185">Reference proteome</keyword>
<organism evidence="2 3">
    <name type="scientific">Craurococcus roseus</name>
    <dbReference type="NCBI Taxonomy" id="77585"/>
    <lineage>
        <taxon>Bacteria</taxon>
        <taxon>Pseudomonadati</taxon>
        <taxon>Pseudomonadota</taxon>
        <taxon>Alphaproteobacteria</taxon>
        <taxon>Acetobacterales</taxon>
        <taxon>Acetobacteraceae</taxon>
        <taxon>Craurococcus</taxon>
    </lineage>
</organism>
<dbReference type="EMBL" id="BAAAFZ010000009">
    <property type="protein sequence ID" value="GAA0574489.1"/>
    <property type="molecule type" value="Genomic_DNA"/>
</dbReference>
<feature type="region of interest" description="Disordered" evidence="1">
    <location>
        <begin position="85"/>
        <end position="107"/>
    </location>
</feature>
<dbReference type="InterPro" id="IPR047937">
    <property type="entry name" value="Eex_IncN-like"/>
</dbReference>
<comment type="caution">
    <text evidence="2">The sequence shown here is derived from an EMBL/GenBank/DDBJ whole genome shotgun (WGS) entry which is preliminary data.</text>
</comment>
<evidence type="ECO:0000256" key="1">
    <source>
        <dbReference type="SAM" id="MobiDB-lite"/>
    </source>
</evidence>
<reference evidence="2 3" key="1">
    <citation type="journal article" date="2019" name="Int. J. Syst. Evol. Microbiol.">
        <title>The Global Catalogue of Microorganisms (GCM) 10K type strain sequencing project: providing services to taxonomists for standard genome sequencing and annotation.</title>
        <authorList>
            <consortium name="The Broad Institute Genomics Platform"/>
            <consortium name="The Broad Institute Genome Sequencing Center for Infectious Disease"/>
            <person name="Wu L."/>
            <person name="Ma J."/>
        </authorList>
    </citation>
    <scope>NUCLEOTIDE SEQUENCE [LARGE SCALE GENOMIC DNA]</scope>
    <source>
        <strain evidence="2 3">JCM 9933</strain>
    </source>
</reference>